<evidence type="ECO:0000313" key="3">
    <source>
        <dbReference type="Proteomes" id="UP000287651"/>
    </source>
</evidence>
<reference evidence="2 3" key="1">
    <citation type="journal article" date="2014" name="Agronomy (Basel)">
        <title>A Draft Genome Sequence for Ensete ventricosum, the Drought-Tolerant Tree Against Hunger.</title>
        <authorList>
            <person name="Harrison J."/>
            <person name="Moore K.A."/>
            <person name="Paszkiewicz K."/>
            <person name="Jones T."/>
            <person name="Grant M."/>
            <person name="Ambacheew D."/>
            <person name="Muzemil S."/>
            <person name="Studholme D.J."/>
        </authorList>
    </citation>
    <scope>NUCLEOTIDE SEQUENCE [LARGE SCALE GENOMIC DNA]</scope>
</reference>
<comment type="caution">
    <text evidence="2">The sequence shown here is derived from an EMBL/GenBank/DDBJ whole genome shotgun (WGS) entry which is preliminary data.</text>
</comment>
<dbReference type="Proteomes" id="UP000287651">
    <property type="component" value="Unassembled WGS sequence"/>
</dbReference>
<protein>
    <submittedName>
        <fullName evidence="2">Uncharacterized protein</fullName>
    </submittedName>
</protein>
<evidence type="ECO:0000256" key="1">
    <source>
        <dbReference type="SAM" id="MobiDB-lite"/>
    </source>
</evidence>
<dbReference type="AlphaFoldDB" id="A0A427B977"/>
<organism evidence="2 3">
    <name type="scientific">Ensete ventricosum</name>
    <name type="common">Abyssinian banana</name>
    <name type="synonym">Musa ensete</name>
    <dbReference type="NCBI Taxonomy" id="4639"/>
    <lineage>
        <taxon>Eukaryota</taxon>
        <taxon>Viridiplantae</taxon>
        <taxon>Streptophyta</taxon>
        <taxon>Embryophyta</taxon>
        <taxon>Tracheophyta</taxon>
        <taxon>Spermatophyta</taxon>
        <taxon>Magnoliopsida</taxon>
        <taxon>Liliopsida</taxon>
        <taxon>Zingiberales</taxon>
        <taxon>Musaceae</taxon>
        <taxon>Ensete</taxon>
    </lineage>
</organism>
<name>A0A427B977_ENSVE</name>
<proteinExistence type="predicted"/>
<sequence length="84" mass="9338">MTCFQDPSQRLKGSKRKKGKTKAFFGSNVSRNSGKEDTAGGSKMRTKQCVDQSVITAKVMDCHMRGELQSLTMVDLKCFLTSKK</sequence>
<feature type="region of interest" description="Disordered" evidence="1">
    <location>
        <begin position="1"/>
        <end position="44"/>
    </location>
</feature>
<evidence type="ECO:0000313" key="2">
    <source>
        <dbReference type="EMBL" id="RRT84966.1"/>
    </source>
</evidence>
<feature type="compositionally biased region" description="Basic residues" evidence="1">
    <location>
        <begin position="12"/>
        <end position="21"/>
    </location>
</feature>
<dbReference type="EMBL" id="AMZH03000199">
    <property type="protein sequence ID" value="RRT84966.1"/>
    <property type="molecule type" value="Genomic_DNA"/>
</dbReference>
<gene>
    <name evidence="2" type="ORF">B296_00011962</name>
</gene>
<accession>A0A427B977</accession>